<dbReference type="EMBL" id="JAAMPI010001005">
    <property type="protein sequence ID" value="KAF4627234.1"/>
    <property type="molecule type" value="Genomic_DNA"/>
</dbReference>
<reference evidence="1 2" key="1">
    <citation type="submission" date="2020-03" db="EMBL/GenBank/DDBJ databases">
        <title>Draft Genome Sequence of Cudoniella acicularis.</title>
        <authorList>
            <person name="Buettner E."/>
            <person name="Kellner H."/>
        </authorList>
    </citation>
    <scope>NUCLEOTIDE SEQUENCE [LARGE SCALE GENOMIC DNA]</scope>
    <source>
        <strain evidence="1 2">DSM 108380</strain>
    </source>
</reference>
<keyword evidence="2" id="KW-1185">Reference proteome</keyword>
<name>A0A8H4REI3_9HELO</name>
<sequence length="403" mass="44465">MAPLLTLSNELLYTICQLTDCEDLLSLAATNHRLHLISKPIKEYHTTQWAKFQSLNDSPPTDPWFWHHLTLSLLSNPLSASYIRSIHTTSTIHKSLETPSSNFLVKTWDTATHKQKLLPNRMVLVPLAAGQRKISRLASPSPSRNHVSYENFAFFSPFEEAIKSFPWLSPHQAHALKADLRKSAPQPSIHALLLPLLPNLRTLKIDSSSSSAQHYLELAVQHAALAHSLSIPCSAFANLRTLDVTSEVFTSSPNNRESLNCDASVGTVEGGPYSLDFLAAFMALPSLRTLSASRITAQTFTRSPLLPPSNVTHLSLYDQDISSSAFASLLSDGAPLISVKLDVRAYAEFFDDGMVVDILLSNSRGSLQRFELKRETETNVTGLTSGICLSGFEVLRVVDNSWT</sequence>
<dbReference type="OrthoDB" id="5304354at2759"/>
<dbReference type="Proteomes" id="UP000566819">
    <property type="component" value="Unassembled WGS sequence"/>
</dbReference>
<accession>A0A8H4REI3</accession>
<evidence type="ECO:0000313" key="2">
    <source>
        <dbReference type="Proteomes" id="UP000566819"/>
    </source>
</evidence>
<evidence type="ECO:0008006" key="3">
    <source>
        <dbReference type="Google" id="ProtNLM"/>
    </source>
</evidence>
<organism evidence="1 2">
    <name type="scientific">Cudoniella acicularis</name>
    <dbReference type="NCBI Taxonomy" id="354080"/>
    <lineage>
        <taxon>Eukaryota</taxon>
        <taxon>Fungi</taxon>
        <taxon>Dikarya</taxon>
        <taxon>Ascomycota</taxon>
        <taxon>Pezizomycotina</taxon>
        <taxon>Leotiomycetes</taxon>
        <taxon>Helotiales</taxon>
        <taxon>Tricladiaceae</taxon>
        <taxon>Cudoniella</taxon>
    </lineage>
</organism>
<comment type="caution">
    <text evidence="1">The sequence shown here is derived from an EMBL/GenBank/DDBJ whole genome shotgun (WGS) entry which is preliminary data.</text>
</comment>
<gene>
    <name evidence="1" type="ORF">G7Y89_g10926</name>
</gene>
<proteinExistence type="predicted"/>
<dbReference type="AlphaFoldDB" id="A0A8H4REI3"/>
<protein>
    <recommendedName>
        <fullName evidence="3">F-box domain-containing protein</fullName>
    </recommendedName>
</protein>
<evidence type="ECO:0000313" key="1">
    <source>
        <dbReference type="EMBL" id="KAF4627234.1"/>
    </source>
</evidence>